<name>A0A8T0L5R7_PHAAN</name>
<comment type="caution">
    <text evidence="2">The sequence shown here is derived from an EMBL/GenBank/DDBJ whole genome shotgun (WGS) entry which is preliminary data.</text>
</comment>
<protein>
    <submittedName>
        <fullName evidence="2">Uncharacterized protein</fullName>
    </submittedName>
</protein>
<feature type="compositionally biased region" description="Basic residues" evidence="1">
    <location>
        <begin position="161"/>
        <end position="170"/>
    </location>
</feature>
<evidence type="ECO:0000313" key="3">
    <source>
        <dbReference type="Proteomes" id="UP000743370"/>
    </source>
</evidence>
<evidence type="ECO:0000256" key="1">
    <source>
        <dbReference type="SAM" id="MobiDB-lite"/>
    </source>
</evidence>
<evidence type="ECO:0000313" key="2">
    <source>
        <dbReference type="EMBL" id="KAG2405335.1"/>
    </source>
</evidence>
<dbReference type="AlphaFoldDB" id="A0A8T0L5R7"/>
<gene>
    <name evidence="2" type="ORF">HKW66_Vig0045900</name>
</gene>
<accession>A0A8T0L5R7</accession>
<proteinExistence type="predicted"/>
<feature type="region of interest" description="Disordered" evidence="1">
    <location>
        <begin position="125"/>
        <end position="170"/>
    </location>
</feature>
<dbReference type="EMBL" id="JABFOF010000002">
    <property type="protein sequence ID" value="KAG2405335.1"/>
    <property type="molecule type" value="Genomic_DNA"/>
</dbReference>
<reference evidence="2 3" key="1">
    <citation type="submission" date="2020-05" db="EMBL/GenBank/DDBJ databases">
        <title>Vigna angularis (adzuki bean) Var. LongXiaoDou No. 4 denovo assembly.</title>
        <authorList>
            <person name="Xiang H."/>
        </authorList>
    </citation>
    <scope>NUCLEOTIDE SEQUENCE [LARGE SCALE GENOMIC DNA]</scope>
    <source>
        <tissue evidence="2">Leaf</tissue>
    </source>
</reference>
<organism evidence="2 3">
    <name type="scientific">Phaseolus angularis</name>
    <name type="common">Azuki bean</name>
    <name type="synonym">Vigna angularis</name>
    <dbReference type="NCBI Taxonomy" id="3914"/>
    <lineage>
        <taxon>Eukaryota</taxon>
        <taxon>Viridiplantae</taxon>
        <taxon>Streptophyta</taxon>
        <taxon>Embryophyta</taxon>
        <taxon>Tracheophyta</taxon>
        <taxon>Spermatophyta</taxon>
        <taxon>Magnoliopsida</taxon>
        <taxon>eudicotyledons</taxon>
        <taxon>Gunneridae</taxon>
        <taxon>Pentapetalae</taxon>
        <taxon>rosids</taxon>
        <taxon>fabids</taxon>
        <taxon>Fabales</taxon>
        <taxon>Fabaceae</taxon>
        <taxon>Papilionoideae</taxon>
        <taxon>50 kb inversion clade</taxon>
        <taxon>NPAAA clade</taxon>
        <taxon>indigoferoid/millettioid clade</taxon>
        <taxon>Phaseoleae</taxon>
        <taxon>Vigna</taxon>
    </lineage>
</organism>
<dbReference type="Proteomes" id="UP000743370">
    <property type="component" value="Unassembled WGS sequence"/>
</dbReference>
<sequence length="245" mass="27891">MNDEIGRLYLFSGNLYIRVCELWHVISILFSSNSRGRLNITAIDTNNLTVDPFSSISGQEPHNRSHVFGLTQPPQRTLLHDPIHSLLRLPLKEHLRCDGPRRHAVRRDLRSLQFLRQNLHHRLHRSLRRSVNTEPRPQRRHLRRRHQNDPPPAASLQPVRRLPRAHKRTARVHREGVVEGLHGGVPNGGVRAVEDACRVDQDVDRRVKGALGRVKEGLDLARFGHVSLDHDGPRRGGVGVDLSGN</sequence>